<dbReference type="Proteomes" id="UP000297706">
    <property type="component" value="Unassembled WGS sequence"/>
</dbReference>
<evidence type="ECO:0000256" key="1">
    <source>
        <dbReference type="SAM" id="Phobius"/>
    </source>
</evidence>
<dbReference type="AlphaFoldDB" id="A0A4Y9VR54"/>
<accession>A0A4Y9VR54</accession>
<dbReference type="EMBL" id="PQVH01000010">
    <property type="protein sequence ID" value="TFW70989.1"/>
    <property type="molecule type" value="Genomic_DNA"/>
</dbReference>
<evidence type="ECO:0000313" key="2">
    <source>
        <dbReference type="EMBL" id="TFW70989.1"/>
    </source>
</evidence>
<proteinExistence type="predicted"/>
<comment type="caution">
    <text evidence="2">The sequence shown here is derived from an EMBL/GenBank/DDBJ whole genome shotgun (WGS) entry which is preliminary data.</text>
</comment>
<protein>
    <submittedName>
        <fullName evidence="2">Uncharacterized protein</fullName>
    </submittedName>
</protein>
<keyword evidence="1" id="KW-0472">Membrane</keyword>
<evidence type="ECO:0000313" key="3">
    <source>
        <dbReference type="Proteomes" id="UP000297706"/>
    </source>
</evidence>
<gene>
    <name evidence="2" type="ORF">C3Y98_08605</name>
</gene>
<organism evidence="2 3">
    <name type="scientific">Methylotenera oryzisoli</name>
    <dbReference type="NCBI Taxonomy" id="2080758"/>
    <lineage>
        <taxon>Bacteria</taxon>
        <taxon>Pseudomonadati</taxon>
        <taxon>Pseudomonadota</taxon>
        <taxon>Betaproteobacteria</taxon>
        <taxon>Nitrosomonadales</taxon>
        <taxon>Methylophilaceae</taxon>
        <taxon>Methylotenera</taxon>
    </lineage>
</organism>
<feature type="transmembrane region" description="Helical" evidence="1">
    <location>
        <begin position="310"/>
        <end position="330"/>
    </location>
</feature>
<keyword evidence="1" id="KW-1133">Transmembrane helix</keyword>
<dbReference type="RefSeq" id="WP_135278161.1">
    <property type="nucleotide sequence ID" value="NZ_PQVH01000010.1"/>
</dbReference>
<keyword evidence="1" id="KW-0812">Transmembrane</keyword>
<dbReference type="OrthoDB" id="8526168at2"/>
<reference evidence="2 3" key="1">
    <citation type="submission" date="2018-02" db="EMBL/GenBank/DDBJ databases">
        <title>A novel lanthanide dependent methylotroph, Methylotenera sp. La3113.</title>
        <authorList>
            <person name="Lv H."/>
            <person name="Tani A."/>
        </authorList>
    </citation>
    <scope>NUCLEOTIDE SEQUENCE [LARGE SCALE GENOMIC DNA]</scope>
    <source>
        <strain evidence="2 3">La3113</strain>
    </source>
</reference>
<name>A0A4Y9VR54_9PROT</name>
<sequence>MIFANPKKLVLCATANQLLVGVWYAGKLQGNQTFDNNEAGHQAFAAFLQQYSSSPVYLIADAVEEDFRLESLPHTTGSAKHELITRKLNQHYRGLDYRTAHFIDRDKDKRKDDNFLFVAISKDDFLQAWVAIIKAHESQLVGVYLLPMLSQVLMRQLKLTVPHLLLCEKLSSGLRQTYFHHGCLRMSRLVPNVPDGSGQLGYFYLVEIEKTRLYLMSQRYISRDTPLNLALVSANGSTQQISQGISQEQGLNCSDVNLSSLAKTLGLPVALLQEKPELMHMQLLANGHFVDNLAPDWLTKYFQFNKLKQGLVIGTALVGFFGMVAAAWMFKEGWDHKSAFEQAQQDTQIQQHRYDEAAKDFPVTQISANDLKVAVELDKAIAAFPKSPRLMMQVVSAALAPTPQGALDEVQIDRLHWVLTNDSNVNDQDKFTPLPAAAGGVQTPANAVPPADPTKLIEVGFLTAQISGFTGDYRRALNSLNQFVANIKADARVAEVVVLQEPVNVSSFVSLQGSTTDEQSTQKQPAFFKLKIVLKPASDVTNASGVQPL</sequence>
<keyword evidence="3" id="KW-1185">Reference proteome</keyword>